<organism evidence="6 7">
    <name type="scientific">Ectothiorhodospira magna</name>
    <dbReference type="NCBI Taxonomy" id="867345"/>
    <lineage>
        <taxon>Bacteria</taxon>
        <taxon>Pseudomonadati</taxon>
        <taxon>Pseudomonadota</taxon>
        <taxon>Gammaproteobacteria</taxon>
        <taxon>Chromatiales</taxon>
        <taxon>Ectothiorhodospiraceae</taxon>
        <taxon>Ectothiorhodospira</taxon>
    </lineage>
</organism>
<dbReference type="NCBIfam" id="TIGR04409">
    <property type="entry name" value="LptC_YrbK"/>
    <property type="match status" value="1"/>
</dbReference>
<accession>A0A1H9EP80</accession>
<dbReference type="PANTHER" id="PTHR37481:SF1">
    <property type="entry name" value="LIPOPOLYSACCHARIDE EXPORT SYSTEM PROTEIN LPTC"/>
    <property type="match status" value="1"/>
</dbReference>
<dbReference type="Gene3D" id="2.60.450.10">
    <property type="entry name" value="Lipopolysaccharide (LPS) transport protein A like domain"/>
    <property type="match status" value="1"/>
</dbReference>
<evidence type="ECO:0000256" key="1">
    <source>
        <dbReference type="ARBA" id="ARBA00022475"/>
    </source>
</evidence>
<keyword evidence="5" id="KW-0472">Membrane</keyword>
<evidence type="ECO:0000256" key="3">
    <source>
        <dbReference type="ARBA" id="ARBA00022692"/>
    </source>
</evidence>
<dbReference type="Proteomes" id="UP000199496">
    <property type="component" value="Unassembled WGS sequence"/>
</dbReference>
<dbReference type="RefSeq" id="WP_090208071.1">
    <property type="nucleotide sequence ID" value="NZ_FOFO01000022.1"/>
</dbReference>
<dbReference type="GO" id="GO:0030288">
    <property type="term" value="C:outer membrane-bounded periplasmic space"/>
    <property type="evidence" value="ECO:0007669"/>
    <property type="project" value="TreeGrafter"/>
</dbReference>
<protein>
    <submittedName>
        <fullName evidence="6">Lipopolysaccharide export system protein LptC</fullName>
    </submittedName>
</protein>
<reference evidence="6 7" key="1">
    <citation type="submission" date="2016-10" db="EMBL/GenBank/DDBJ databases">
        <authorList>
            <person name="de Groot N.N."/>
        </authorList>
    </citation>
    <scope>NUCLEOTIDE SEQUENCE [LARGE SCALE GENOMIC DNA]</scope>
    <source>
        <strain evidence="6 7">B7-7</strain>
    </source>
</reference>
<name>A0A1H9EP80_9GAMM</name>
<evidence type="ECO:0000256" key="5">
    <source>
        <dbReference type="ARBA" id="ARBA00023136"/>
    </source>
</evidence>
<dbReference type="InterPro" id="IPR010664">
    <property type="entry name" value="LipoPS_assembly_LptC-rel"/>
</dbReference>
<evidence type="ECO:0000313" key="6">
    <source>
        <dbReference type="EMBL" id="SEQ26798.1"/>
    </source>
</evidence>
<keyword evidence="7" id="KW-1185">Reference proteome</keyword>
<evidence type="ECO:0000256" key="4">
    <source>
        <dbReference type="ARBA" id="ARBA00022989"/>
    </source>
</evidence>
<proteinExistence type="predicted"/>
<dbReference type="PANTHER" id="PTHR37481">
    <property type="entry name" value="LIPOPOLYSACCHARIDE EXPORT SYSTEM PROTEIN LPTC"/>
    <property type="match status" value="1"/>
</dbReference>
<dbReference type="GO" id="GO:0015221">
    <property type="term" value="F:lipopolysaccharide transmembrane transporter activity"/>
    <property type="evidence" value="ECO:0007669"/>
    <property type="project" value="InterPro"/>
</dbReference>
<keyword evidence="2" id="KW-0997">Cell inner membrane</keyword>
<dbReference type="Pfam" id="PF06835">
    <property type="entry name" value="LptC"/>
    <property type="match status" value="1"/>
</dbReference>
<keyword evidence="4" id="KW-1133">Transmembrane helix</keyword>
<dbReference type="EMBL" id="FOFO01000022">
    <property type="protein sequence ID" value="SEQ26798.1"/>
    <property type="molecule type" value="Genomic_DNA"/>
</dbReference>
<dbReference type="GO" id="GO:0017089">
    <property type="term" value="F:glycolipid transfer activity"/>
    <property type="evidence" value="ECO:0007669"/>
    <property type="project" value="TreeGrafter"/>
</dbReference>
<evidence type="ECO:0000256" key="2">
    <source>
        <dbReference type="ARBA" id="ARBA00022519"/>
    </source>
</evidence>
<gene>
    <name evidence="6" type="ORF">SAMN05421693_12227</name>
</gene>
<keyword evidence="3" id="KW-0812">Transmembrane</keyword>
<dbReference type="InterPro" id="IPR026265">
    <property type="entry name" value="LptC"/>
</dbReference>
<sequence length="187" mass="21076">MKPASLFLVLLMTLVAAGGFWLARDADERRRVVEEAAIEGTDFFLEHFSAVHMNAQGEPHYQLQGDRMEQRQADGSRWLEAPVLTLRYSADAPWTLHAEQGWISPSGDQVKLLGQVHIHRASQGEREPITIVTRDTTLWPGPRQAVTDAPAHLQTTFQEAQGRGLFLDLQHDILELKHEARGVYVPH</sequence>
<dbReference type="STRING" id="867345.SAMN05421693_12227"/>
<evidence type="ECO:0000313" key="7">
    <source>
        <dbReference type="Proteomes" id="UP000199496"/>
    </source>
</evidence>
<dbReference type="GO" id="GO:0005886">
    <property type="term" value="C:plasma membrane"/>
    <property type="evidence" value="ECO:0007669"/>
    <property type="project" value="InterPro"/>
</dbReference>
<dbReference type="InterPro" id="IPR052363">
    <property type="entry name" value="LPS_export_LptC"/>
</dbReference>
<keyword evidence="1" id="KW-1003">Cell membrane</keyword>
<dbReference type="AlphaFoldDB" id="A0A1H9EP80"/>